<protein>
    <recommendedName>
        <fullName evidence="4">SF3 helicase domain-containing protein</fullName>
    </recommendedName>
</protein>
<dbReference type="Gene3D" id="3.40.50.300">
    <property type="entry name" value="P-loop containing nucleotide triphosphate hydrolases"/>
    <property type="match status" value="1"/>
</dbReference>
<feature type="region of interest" description="Disordered" evidence="1">
    <location>
        <begin position="367"/>
        <end position="387"/>
    </location>
</feature>
<evidence type="ECO:0008006" key="4">
    <source>
        <dbReference type="Google" id="ProtNLM"/>
    </source>
</evidence>
<evidence type="ECO:0000256" key="1">
    <source>
        <dbReference type="SAM" id="MobiDB-lite"/>
    </source>
</evidence>
<reference evidence="2 3" key="1">
    <citation type="journal article" date="2019" name="ISME J.">
        <title>Isolation and characterization of a thermophilic sulfur- and iron-reducing thaumarchaeote from a terrestrial acidic hot spring.</title>
        <authorList>
            <person name="Kato S."/>
            <person name="Itoh T."/>
            <person name="Yuki M."/>
            <person name="Nagamori M."/>
            <person name="Ohnishi M."/>
            <person name="Uematsu K."/>
            <person name="Suzuki K."/>
            <person name="Takashina T."/>
            <person name="Ohkuma M."/>
        </authorList>
    </citation>
    <scope>NUCLEOTIDE SEQUENCE [LARGE SCALE GENOMIC DNA]</scope>
    <source>
        <strain evidence="2 3">NAS-02</strain>
    </source>
</reference>
<keyword evidence="3" id="KW-1185">Reference proteome</keyword>
<dbReference type="InterPro" id="IPR027417">
    <property type="entry name" value="P-loop_NTPase"/>
</dbReference>
<dbReference type="AlphaFoldDB" id="A0A4P2VG30"/>
<dbReference type="KEGG" id="ccai:NAS2_1034"/>
<dbReference type="OrthoDB" id="214394at2157"/>
<organism evidence="2 3">
    <name type="scientific">Conexivisphaera calida</name>
    <dbReference type="NCBI Taxonomy" id="1874277"/>
    <lineage>
        <taxon>Archaea</taxon>
        <taxon>Nitrososphaerota</taxon>
        <taxon>Conexivisphaeria</taxon>
        <taxon>Conexivisphaerales</taxon>
        <taxon>Conexivisphaeraceae</taxon>
        <taxon>Conexivisphaera</taxon>
    </lineage>
</organism>
<dbReference type="SUPFAM" id="SSF52540">
    <property type="entry name" value="P-loop containing nucleoside triphosphate hydrolases"/>
    <property type="match status" value="1"/>
</dbReference>
<feature type="region of interest" description="Disordered" evidence="1">
    <location>
        <begin position="99"/>
        <end position="136"/>
    </location>
</feature>
<proteinExistence type="predicted"/>
<gene>
    <name evidence="2" type="ORF">NAS2_1034</name>
</gene>
<dbReference type="Proteomes" id="UP000509448">
    <property type="component" value="Chromosome"/>
</dbReference>
<name>A0A4P2VG30_9ARCH</name>
<dbReference type="GeneID" id="55584846"/>
<evidence type="ECO:0000313" key="3">
    <source>
        <dbReference type="Proteomes" id="UP000509448"/>
    </source>
</evidence>
<accession>A0A4P2VG30</accession>
<sequence length="996" mass="108729">MIDRAGEPPEFGGVRFWMGVVDDGNGGRAFRVEREDGSLVVERPLGPGMTLRPSDRDAIVDEIARAAGGLPQGEMLRAMHAVEKVLADAGGRVELPALERGAPDAPDRAGAGRRDRGRIPASEFEPAPGASVRAPPSPGEFLRDVWSYSSVAARCFVVSIHSEGRWAPRAFCLDEYGTLDAVVAAALEYAGSARPGENAYFTVLPLARKPERGRGTSADVGAARWLFADLDYKEEVPAPEFEGCREGGGGALECYYRDGDRWIHVKRPPLREVLGAIAGVLGARPTYAVDSGSGYHLYFRLTGEVSGDEFVRAELALAGRLEAAGIRPDPQVKDAARVLRLPGSTNPRTNRICRVIYQSDAALDPDALTRREPGAGTSAPVPRPATGGPFITLEPEDVARAASLLLPGFTPDHKHMIALCFGGWGAHRLVHPAGALAVVKRLVELSGDHEPMDRYRAVVDSYARAGLWSEEVAKEVEAALGIRPPRPSNYGNTEVCGAPRLQEELEKAGVQDAARIVEGFEALVAPLPPRTARAPEAPPPESPYIRDALDWWGENFSLPADAERWRAAQVASYVADALVGAAHVRFVKICTDKKCELYAVDGARLVDADIVIEEALAAPGVREYQSVHLPTIVRRDLSRAARALSAEDPNPPWALNTLAGVLDLRTLELRPHGGGGGQGPYFTYVAPVRPDPVVIKAIVDGAYDITGNAVYRLWRGHFDDENWRYFVSSVGTWLSPRNHRHLAFLVGDTKIGKTSLLSALCAPIEPIVSHADLGEMMGYTFGKESLLGRRIVVQDENAASVLRDLARLNKIFGERGKIEVYRKGREPLPMPALRAAMFSMNDMPLIKEMRGSTLAAFLDRLSIIQMRAPEGFEPKPELVDAVTPEEALYFLLWARRELEKNGWQIEKRGEEELRGLVFEKSWVLSGFWSDCVEESGEVRAGDLYTAYQRWAQRHGVAAVGRNAFYDLVAQKAARVLDRDKSLKFVGVRLRPGAGEC</sequence>
<feature type="compositionally biased region" description="Basic and acidic residues" evidence="1">
    <location>
        <begin position="101"/>
        <end position="118"/>
    </location>
</feature>
<evidence type="ECO:0000313" key="2">
    <source>
        <dbReference type="EMBL" id="BBE42423.1"/>
    </source>
</evidence>
<dbReference type="RefSeq" id="WP_174448658.1">
    <property type="nucleotide sequence ID" value="NZ_AP018732.1"/>
</dbReference>
<dbReference type="EMBL" id="AP018732">
    <property type="protein sequence ID" value="BBE42423.1"/>
    <property type="molecule type" value="Genomic_DNA"/>
</dbReference>